<feature type="non-terminal residue" evidence="1">
    <location>
        <position position="27"/>
    </location>
</feature>
<organism evidence="1">
    <name type="scientific">uncultured Rubrobacteraceae bacterium</name>
    <dbReference type="NCBI Taxonomy" id="349277"/>
    <lineage>
        <taxon>Bacteria</taxon>
        <taxon>Bacillati</taxon>
        <taxon>Actinomycetota</taxon>
        <taxon>Rubrobacteria</taxon>
        <taxon>Rubrobacterales</taxon>
        <taxon>Rubrobacteraceae</taxon>
        <taxon>environmental samples</taxon>
    </lineage>
</organism>
<evidence type="ECO:0000313" key="1">
    <source>
        <dbReference type="EMBL" id="CAA9463351.1"/>
    </source>
</evidence>
<gene>
    <name evidence="1" type="ORF">AVDCRST_MAG12-1</name>
</gene>
<dbReference type="EMBL" id="CADCVK010000001">
    <property type="protein sequence ID" value="CAA9463351.1"/>
    <property type="molecule type" value="Genomic_DNA"/>
</dbReference>
<proteinExistence type="predicted"/>
<name>A0A6J4R8M4_9ACTN</name>
<accession>A0A6J4R8M4</accession>
<reference evidence="1" key="1">
    <citation type="submission" date="2020-02" db="EMBL/GenBank/DDBJ databases">
        <authorList>
            <person name="Meier V. D."/>
        </authorList>
    </citation>
    <scope>NUCLEOTIDE SEQUENCE</scope>
    <source>
        <strain evidence="1">AVDCRST_MAG12</strain>
    </source>
</reference>
<protein>
    <submittedName>
        <fullName evidence="1">Uncharacterized protein</fullName>
    </submittedName>
</protein>
<sequence length="27" mass="2957">MQEVRVESLEGLERRGGRVRLSANAGS</sequence>
<dbReference type="AlphaFoldDB" id="A0A6J4R8M4"/>